<name>A0A2T0ZVZ6_9ACTN</name>
<dbReference type="InterPro" id="IPR050483">
    <property type="entry name" value="CoA-transferase_III_domain"/>
</dbReference>
<dbReference type="Gene3D" id="3.40.50.10540">
    <property type="entry name" value="Crotonobetainyl-coa:carnitine coa-transferase, domain 1"/>
    <property type="match status" value="1"/>
</dbReference>
<protein>
    <submittedName>
        <fullName evidence="2">Formyl-CoA transferase</fullName>
    </submittedName>
</protein>
<dbReference type="SUPFAM" id="SSF89796">
    <property type="entry name" value="CoA-transferase family III (CaiB/BaiF)"/>
    <property type="match status" value="1"/>
</dbReference>
<keyword evidence="1 2" id="KW-0808">Transferase</keyword>
<comment type="caution">
    <text evidence="2">The sequence shown here is derived from an EMBL/GenBank/DDBJ whole genome shotgun (WGS) entry which is preliminary data.</text>
</comment>
<dbReference type="Gene3D" id="3.30.1540.10">
    <property type="entry name" value="formyl-coa transferase, domain 3"/>
    <property type="match status" value="1"/>
</dbReference>
<sequence>MLERALEGVKVLDLSRILAGPWCTQNLADLGADVIKVENPKGGDDTRSWGPPYPEGTGPEHGFSSYFAAGNRGKRSLAVDFSSPDGLEIIRRMAKEADILVENYKAGTLNRYGLGYEDLKKINPRLIYCSITGYGQTGPMAPKPGYDFVFQGAGGLMSYTGQPDGRPGAEPLRCGISVMDISTGLYATSAVLGALFQRGRTNEGQYIDFALLDVAVAINANHAQNYLMTGVPSKRFGNAHPTIAPYEVFPTSDGFMILAVANDSQFAKFCEFAGRPDVAADERFAKNAGRVAHREELRPIVAEIMQTRSRDEWGKGLEAVGVPCGPINDLADVFNDEQVVHRGMQQTSVHPITGPIPQVRNPMLYGAPYKVDSAPPLNGEHSVDVLKDLGYSDDEIKALVDSGSVGVWS</sequence>
<gene>
    <name evidence="2" type="ORF">CLV47_11655</name>
</gene>
<proteinExistence type="predicted"/>
<dbReference type="EMBL" id="PVUE01000016">
    <property type="protein sequence ID" value="PRZ40522.1"/>
    <property type="molecule type" value="Genomic_DNA"/>
</dbReference>
<dbReference type="AlphaFoldDB" id="A0A2T0ZVZ6"/>
<dbReference type="Proteomes" id="UP000237752">
    <property type="component" value="Unassembled WGS sequence"/>
</dbReference>
<dbReference type="PANTHER" id="PTHR48207">
    <property type="entry name" value="SUCCINATE--HYDROXYMETHYLGLUTARATE COA-TRANSFERASE"/>
    <property type="match status" value="1"/>
</dbReference>
<evidence type="ECO:0000313" key="3">
    <source>
        <dbReference type="Proteomes" id="UP000237752"/>
    </source>
</evidence>
<dbReference type="GO" id="GO:0008410">
    <property type="term" value="F:CoA-transferase activity"/>
    <property type="evidence" value="ECO:0007669"/>
    <property type="project" value="TreeGrafter"/>
</dbReference>
<dbReference type="RefSeq" id="WP_177557564.1">
    <property type="nucleotide sequence ID" value="NZ_PVUE01000016.1"/>
</dbReference>
<evidence type="ECO:0000256" key="1">
    <source>
        <dbReference type="ARBA" id="ARBA00022679"/>
    </source>
</evidence>
<evidence type="ECO:0000313" key="2">
    <source>
        <dbReference type="EMBL" id="PRZ40522.1"/>
    </source>
</evidence>
<dbReference type="InterPro" id="IPR044855">
    <property type="entry name" value="CoA-Trfase_III_dom3_sf"/>
</dbReference>
<dbReference type="InterPro" id="IPR023606">
    <property type="entry name" value="CoA-Trfase_III_dom_1_sf"/>
</dbReference>
<reference evidence="2 3" key="1">
    <citation type="submission" date="2018-03" db="EMBL/GenBank/DDBJ databases">
        <title>Genomic Encyclopedia of Archaeal and Bacterial Type Strains, Phase II (KMG-II): from individual species to whole genera.</title>
        <authorList>
            <person name="Goeker M."/>
        </authorList>
    </citation>
    <scope>NUCLEOTIDE SEQUENCE [LARGE SCALE GENOMIC DNA]</scope>
    <source>
        <strain evidence="2 3">DSM 100065</strain>
    </source>
</reference>
<keyword evidence="3" id="KW-1185">Reference proteome</keyword>
<organism evidence="2 3">
    <name type="scientific">Antricoccus suffuscus</name>
    <dbReference type="NCBI Taxonomy" id="1629062"/>
    <lineage>
        <taxon>Bacteria</taxon>
        <taxon>Bacillati</taxon>
        <taxon>Actinomycetota</taxon>
        <taxon>Actinomycetes</taxon>
        <taxon>Geodermatophilales</taxon>
        <taxon>Antricoccaceae</taxon>
        <taxon>Antricoccus</taxon>
    </lineage>
</organism>
<accession>A0A2T0ZVZ6</accession>
<dbReference type="InterPro" id="IPR003673">
    <property type="entry name" value="CoA-Trfase_fam_III"/>
</dbReference>
<dbReference type="Pfam" id="PF02515">
    <property type="entry name" value="CoA_transf_3"/>
    <property type="match status" value="1"/>
</dbReference>
<dbReference type="PANTHER" id="PTHR48207:SF3">
    <property type="entry name" value="SUCCINATE--HYDROXYMETHYLGLUTARATE COA-TRANSFERASE"/>
    <property type="match status" value="1"/>
</dbReference>